<proteinExistence type="predicted"/>
<gene>
    <name evidence="1" type="ORF">GA0074694_1485</name>
</gene>
<dbReference type="EMBL" id="FMHU01000001">
    <property type="protein sequence ID" value="SCL16083.1"/>
    <property type="molecule type" value="Genomic_DNA"/>
</dbReference>
<evidence type="ECO:0000313" key="2">
    <source>
        <dbReference type="Proteomes" id="UP000198906"/>
    </source>
</evidence>
<dbReference type="STRING" id="47866.GA0074694_1485"/>
<reference evidence="2" key="1">
    <citation type="submission" date="2016-06" db="EMBL/GenBank/DDBJ databases">
        <authorList>
            <person name="Varghese N."/>
        </authorList>
    </citation>
    <scope>NUCLEOTIDE SEQUENCE [LARGE SCALE GENOMIC DNA]</scope>
    <source>
        <strain evidence="2">DSM 46123</strain>
    </source>
</reference>
<dbReference type="RefSeq" id="WP_091454327.1">
    <property type="nucleotide sequence ID" value="NZ_FMHU01000001.1"/>
</dbReference>
<dbReference type="Proteomes" id="UP000198906">
    <property type="component" value="Unassembled WGS sequence"/>
</dbReference>
<organism evidence="1 2">
    <name type="scientific">Micromonospora inyonensis</name>
    <dbReference type="NCBI Taxonomy" id="47866"/>
    <lineage>
        <taxon>Bacteria</taxon>
        <taxon>Bacillati</taxon>
        <taxon>Actinomycetota</taxon>
        <taxon>Actinomycetes</taxon>
        <taxon>Micromonosporales</taxon>
        <taxon>Micromonosporaceae</taxon>
        <taxon>Micromonospora</taxon>
    </lineage>
</organism>
<sequence length="84" mass="9612">MTAYRRGRDHVAARPSWRCRACGAPWPCQPAKLHLLDLYADDRLGLVVDLGVTMAAALPDLPYDENLLDRFVRWARPPRRRIDG</sequence>
<protein>
    <recommendedName>
        <fullName evidence="3">Flavin reductase</fullName>
    </recommendedName>
</protein>
<accession>A0A1C6RFY6</accession>
<dbReference type="AlphaFoldDB" id="A0A1C6RFY6"/>
<keyword evidence="2" id="KW-1185">Reference proteome</keyword>
<evidence type="ECO:0000313" key="1">
    <source>
        <dbReference type="EMBL" id="SCL16083.1"/>
    </source>
</evidence>
<name>A0A1C6RFY6_9ACTN</name>
<evidence type="ECO:0008006" key="3">
    <source>
        <dbReference type="Google" id="ProtNLM"/>
    </source>
</evidence>